<evidence type="ECO:0000259" key="1">
    <source>
        <dbReference type="Pfam" id="PF22770"/>
    </source>
</evidence>
<evidence type="ECO:0000313" key="2">
    <source>
        <dbReference type="EMBL" id="KAJ8453699.1"/>
    </source>
</evidence>
<protein>
    <recommendedName>
        <fullName evidence="1">POP1 C-terminal domain-containing protein</fullName>
    </recommendedName>
</protein>
<name>A0AAD7TEA6_9APHY</name>
<organism evidence="2 3">
    <name type="scientific">Trametes cubensis</name>
    <dbReference type="NCBI Taxonomy" id="1111947"/>
    <lineage>
        <taxon>Eukaryota</taxon>
        <taxon>Fungi</taxon>
        <taxon>Dikarya</taxon>
        <taxon>Basidiomycota</taxon>
        <taxon>Agaricomycotina</taxon>
        <taxon>Agaricomycetes</taxon>
        <taxon>Polyporales</taxon>
        <taxon>Polyporaceae</taxon>
        <taxon>Trametes</taxon>
    </lineage>
</organism>
<dbReference type="PANTHER" id="PTHR22731:SF3">
    <property type="entry name" value="RIBONUCLEASES P_MRP PROTEIN SUBUNIT POP1"/>
    <property type="match status" value="1"/>
</dbReference>
<dbReference type="EMBL" id="JAPEVG010001197">
    <property type="protein sequence ID" value="KAJ8453699.1"/>
    <property type="molecule type" value="Genomic_DNA"/>
</dbReference>
<dbReference type="GO" id="GO:0001682">
    <property type="term" value="P:tRNA 5'-leader removal"/>
    <property type="evidence" value="ECO:0007669"/>
    <property type="project" value="InterPro"/>
</dbReference>
<dbReference type="PANTHER" id="PTHR22731">
    <property type="entry name" value="RIBONUCLEASES P/MRP PROTEIN SUBUNIT POP1"/>
    <property type="match status" value="1"/>
</dbReference>
<dbReference type="InterPro" id="IPR039182">
    <property type="entry name" value="Pop1"/>
</dbReference>
<dbReference type="AlphaFoldDB" id="A0AAD7TEA6"/>
<dbReference type="GO" id="GO:0000172">
    <property type="term" value="C:ribonuclease MRP complex"/>
    <property type="evidence" value="ECO:0007669"/>
    <property type="project" value="InterPro"/>
</dbReference>
<reference evidence="2" key="1">
    <citation type="submission" date="2022-11" db="EMBL/GenBank/DDBJ databases">
        <title>Genome Sequence of Cubamyces cubensis.</title>
        <authorList>
            <person name="Buettner E."/>
        </authorList>
    </citation>
    <scope>NUCLEOTIDE SEQUENCE</scope>
    <source>
        <strain evidence="2">MPL-01</strain>
    </source>
</reference>
<comment type="caution">
    <text evidence="2">The sequence shown here is derived from an EMBL/GenBank/DDBJ whole genome shotgun (WGS) entry which is preliminary data.</text>
</comment>
<sequence>MADAHAAEPASAVVEPEGRLKPWLLRGPDVPTIVADVSSMLNPAAGLLLHLNQARAKRKLDPLPTEVRAEDLMRTALVQVSVWLCGRGSPEDLAVIYRVDDDEARRWTAAESRRKRGLTLLGDGPDETQLSQNAPSPEGIIGYVTTGSFSLSLGEGHAIGVIPFVQYLELKKQAQRLRDASRLLVKVRNRDESVCRAAVVELLY</sequence>
<feature type="domain" description="POP1 C-terminal" evidence="1">
    <location>
        <begin position="138"/>
        <end position="202"/>
    </location>
</feature>
<evidence type="ECO:0000313" key="3">
    <source>
        <dbReference type="Proteomes" id="UP001215151"/>
    </source>
</evidence>
<proteinExistence type="predicted"/>
<dbReference type="Pfam" id="PF22770">
    <property type="entry name" value="POP1_C"/>
    <property type="match status" value="1"/>
</dbReference>
<dbReference type="GO" id="GO:0005655">
    <property type="term" value="C:nucleolar ribonuclease P complex"/>
    <property type="evidence" value="ECO:0007669"/>
    <property type="project" value="InterPro"/>
</dbReference>
<dbReference type="Proteomes" id="UP001215151">
    <property type="component" value="Unassembled WGS sequence"/>
</dbReference>
<keyword evidence="3" id="KW-1185">Reference proteome</keyword>
<accession>A0AAD7TEA6</accession>
<dbReference type="InterPro" id="IPR055079">
    <property type="entry name" value="POP1_C"/>
</dbReference>
<gene>
    <name evidence="2" type="ORF">ONZ51_g13453</name>
</gene>